<keyword evidence="5" id="KW-1185">Reference proteome</keyword>
<keyword evidence="4" id="KW-0548">Nucleotidyltransferase</keyword>
<dbReference type="InterPro" id="IPR043171">
    <property type="entry name" value="Ap4A_phos1/2-like"/>
</dbReference>
<sequence>MSMSMAKEDASAGKTAPRHPWGHVDGQWLAAQAQAVGTTALEQGALCPMPTTLLRLPRTAGAEVRHLVGRHPQAIEPRSQANPFLPPDQRLVLRPWGPAHTLLLNKYPVRPGHLLLITNGDQPQSGWLNGEDWQAAAALLEHHDGLLFFNSSPVAGASQPHRHLQLLPRLPGRPCFPWEAWINQPDGVYPWRLRKTSLPKRDGDLAATLARIYGQQLAALGRGSVKEHSQPQGAYNLLITPDWFITVPRRRDEHQGVNINALGFAGMVLVTEHTNPAWLAAGGDVLSVLRAVGEIPAAALKQRVPG</sequence>
<evidence type="ECO:0000259" key="3">
    <source>
        <dbReference type="Pfam" id="PF19327"/>
    </source>
</evidence>
<dbReference type="SUPFAM" id="SSF54197">
    <property type="entry name" value="HIT-like"/>
    <property type="match status" value="1"/>
</dbReference>
<dbReference type="Gene3D" id="3.30.428.70">
    <property type="match status" value="1"/>
</dbReference>
<accession>A0A165AGC6</accession>
<dbReference type="PANTHER" id="PTHR38420:SF1">
    <property type="entry name" value="PUTATIVE (AFU_ORTHOLOGUE AFUA_5G14690)-RELATED"/>
    <property type="match status" value="1"/>
</dbReference>
<feature type="domain" description="ATP adenylyltransferase C-terminal" evidence="2">
    <location>
        <begin position="202"/>
        <end position="293"/>
    </location>
</feature>
<evidence type="ECO:0000256" key="1">
    <source>
        <dbReference type="SAM" id="MobiDB-lite"/>
    </source>
</evidence>
<dbReference type="RefSeq" id="WP_102135490.1">
    <property type="nucleotide sequence ID" value="NZ_FITM01000130.1"/>
</dbReference>
<evidence type="ECO:0000313" key="4">
    <source>
        <dbReference type="EMBL" id="SAY39131.1"/>
    </source>
</evidence>
<dbReference type="InterPro" id="IPR045759">
    <property type="entry name" value="Ap4A_phos1/2_N"/>
</dbReference>
<dbReference type="InterPro" id="IPR036265">
    <property type="entry name" value="HIT-like_sf"/>
</dbReference>
<keyword evidence="4" id="KW-0808">Transferase</keyword>
<dbReference type="GO" id="GO:0009117">
    <property type="term" value="P:nucleotide metabolic process"/>
    <property type="evidence" value="ECO:0007669"/>
    <property type="project" value="InterPro"/>
</dbReference>
<feature type="domain" description="Ap4A phosphorylase 1/2 N-terminal" evidence="3">
    <location>
        <begin position="27"/>
        <end position="169"/>
    </location>
</feature>
<dbReference type="OrthoDB" id="421767at2"/>
<feature type="region of interest" description="Disordered" evidence="1">
    <location>
        <begin position="1"/>
        <end position="22"/>
    </location>
</feature>
<dbReference type="PANTHER" id="PTHR38420">
    <property type="entry name" value="AP-4-A PHOSPHORYLASE II"/>
    <property type="match status" value="1"/>
</dbReference>
<name>A0A165AGC6_9SYNE</name>
<dbReference type="EMBL" id="FITM01000130">
    <property type="protein sequence ID" value="SAY39131.1"/>
    <property type="molecule type" value="Genomic_DNA"/>
</dbReference>
<dbReference type="Pfam" id="PF19327">
    <property type="entry name" value="Ap4A_phos_N"/>
    <property type="match status" value="1"/>
</dbReference>
<evidence type="ECO:0000259" key="2">
    <source>
        <dbReference type="Pfam" id="PF09830"/>
    </source>
</evidence>
<feature type="compositionally biased region" description="Basic and acidic residues" evidence="1">
    <location>
        <begin position="1"/>
        <end position="11"/>
    </location>
</feature>
<dbReference type="InterPro" id="IPR019200">
    <property type="entry name" value="ATP_adenylylTrfase_C"/>
</dbReference>
<dbReference type="Pfam" id="PF09830">
    <property type="entry name" value="ATP_transf"/>
    <property type="match status" value="1"/>
</dbReference>
<dbReference type="GO" id="GO:0005524">
    <property type="term" value="F:ATP binding"/>
    <property type="evidence" value="ECO:0007669"/>
    <property type="project" value="InterPro"/>
</dbReference>
<dbReference type="EC" id="2.7.7.53" evidence="4"/>
<organism evidence="4 5">
    <name type="scientific">Candidatus Synechococcus spongiarum</name>
    <dbReference type="NCBI Taxonomy" id="431041"/>
    <lineage>
        <taxon>Bacteria</taxon>
        <taxon>Bacillati</taxon>
        <taxon>Cyanobacteriota</taxon>
        <taxon>Cyanophyceae</taxon>
        <taxon>Synechococcales</taxon>
        <taxon>Synechococcaceae</taxon>
        <taxon>Synechococcus</taxon>
    </lineage>
</organism>
<dbReference type="InterPro" id="IPR009163">
    <property type="entry name" value="Ap4A_phos1/2"/>
</dbReference>
<dbReference type="AlphaFoldDB" id="A0A165AGC6"/>
<dbReference type="GO" id="GO:0003877">
    <property type="term" value="F:ATP:ADP adenylyltransferase activity"/>
    <property type="evidence" value="ECO:0007669"/>
    <property type="project" value="UniProtKB-EC"/>
</dbReference>
<dbReference type="Proteomes" id="UP000182631">
    <property type="component" value="Unassembled WGS sequence"/>
</dbReference>
<proteinExistence type="predicted"/>
<gene>
    <name evidence="4" type="ORF">FLM9_1189</name>
</gene>
<reference evidence="5" key="1">
    <citation type="submission" date="2016-02" db="EMBL/GenBank/DDBJ databases">
        <authorList>
            <person name="liu f."/>
        </authorList>
    </citation>
    <scope>NUCLEOTIDE SEQUENCE [LARGE SCALE GENOMIC DNA]</scope>
</reference>
<protein>
    <submittedName>
        <fullName evidence="4">Possible ATP adenylyltransferase</fullName>
        <ecNumber evidence="4">2.7.7.53</ecNumber>
    </submittedName>
</protein>
<evidence type="ECO:0000313" key="5">
    <source>
        <dbReference type="Proteomes" id="UP000182631"/>
    </source>
</evidence>